<name>A0A2P2QKE1_RHIMU</name>
<dbReference type="EMBL" id="GGEC01086985">
    <property type="protein sequence ID" value="MBX67469.1"/>
    <property type="molecule type" value="Transcribed_RNA"/>
</dbReference>
<accession>A0A2P2QKE1</accession>
<reference evidence="1" key="1">
    <citation type="submission" date="2018-02" db="EMBL/GenBank/DDBJ databases">
        <title>Rhizophora mucronata_Transcriptome.</title>
        <authorList>
            <person name="Meera S.P."/>
            <person name="Sreeshan A."/>
            <person name="Augustine A."/>
        </authorList>
    </citation>
    <scope>NUCLEOTIDE SEQUENCE</scope>
    <source>
        <tissue evidence="1">Leaf</tissue>
    </source>
</reference>
<proteinExistence type="predicted"/>
<sequence>MQRLVNSETFKSLHHKQAQTRKFIVINRTCRYLIFNHSQLRTGNILSLMEN</sequence>
<organism evidence="1">
    <name type="scientific">Rhizophora mucronata</name>
    <name type="common">Asiatic mangrove</name>
    <dbReference type="NCBI Taxonomy" id="61149"/>
    <lineage>
        <taxon>Eukaryota</taxon>
        <taxon>Viridiplantae</taxon>
        <taxon>Streptophyta</taxon>
        <taxon>Embryophyta</taxon>
        <taxon>Tracheophyta</taxon>
        <taxon>Spermatophyta</taxon>
        <taxon>Magnoliopsida</taxon>
        <taxon>eudicotyledons</taxon>
        <taxon>Gunneridae</taxon>
        <taxon>Pentapetalae</taxon>
        <taxon>rosids</taxon>
        <taxon>fabids</taxon>
        <taxon>Malpighiales</taxon>
        <taxon>Rhizophoraceae</taxon>
        <taxon>Rhizophora</taxon>
    </lineage>
</organism>
<dbReference type="AlphaFoldDB" id="A0A2P2QKE1"/>
<evidence type="ECO:0000313" key="1">
    <source>
        <dbReference type="EMBL" id="MBX67469.1"/>
    </source>
</evidence>
<protein>
    <submittedName>
        <fullName evidence="1">Uncharacterized protein</fullName>
    </submittedName>
</protein>